<gene>
    <name evidence="4" type="ORF">ENT17_03180</name>
</gene>
<keyword evidence="1" id="KW-0813">Transport</keyword>
<dbReference type="Gene3D" id="2.40.50.100">
    <property type="match status" value="1"/>
</dbReference>
<reference evidence="4" key="1">
    <citation type="journal article" date="2020" name="mSystems">
        <title>Genome- and Community-Level Interaction Insights into Carbon Utilization and Element Cycling Functions of Hydrothermarchaeota in Hydrothermal Sediment.</title>
        <authorList>
            <person name="Zhou Z."/>
            <person name="Liu Y."/>
            <person name="Xu W."/>
            <person name="Pan J."/>
            <person name="Luo Z.H."/>
            <person name="Li M."/>
        </authorList>
    </citation>
    <scope>NUCLEOTIDE SEQUENCE [LARGE SCALE GENOMIC DNA]</scope>
    <source>
        <strain evidence="4">SpSt-556</strain>
    </source>
</reference>
<evidence type="ECO:0000256" key="1">
    <source>
        <dbReference type="ARBA" id="ARBA00022448"/>
    </source>
</evidence>
<dbReference type="InterPro" id="IPR058625">
    <property type="entry name" value="MdtA-like_BSH"/>
</dbReference>
<feature type="signal peptide" evidence="2">
    <location>
        <begin position="1"/>
        <end position="22"/>
    </location>
</feature>
<dbReference type="Gene3D" id="2.40.30.170">
    <property type="match status" value="1"/>
</dbReference>
<accession>A0A7C4L0N9</accession>
<dbReference type="PANTHER" id="PTHR30097">
    <property type="entry name" value="CATION EFFLUX SYSTEM PROTEIN CUSB"/>
    <property type="match status" value="1"/>
</dbReference>
<keyword evidence="2" id="KW-0732">Signal</keyword>
<evidence type="ECO:0000259" key="3">
    <source>
        <dbReference type="Pfam" id="PF25917"/>
    </source>
</evidence>
<dbReference type="Pfam" id="PF25917">
    <property type="entry name" value="BSH_RND"/>
    <property type="match status" value="1"/>
</dbReference>
<sequence>MSSSISGMMLGLLLTAAAPAGAAAAGDRAGALPNELTLDHCLVSIIDEAQVPSQESGVIAELLVKEGQAVRAGDLLFRLDDLSARAAYRVAEFKWQQAEKEAKSDVSVRFSQASADVARANYDAANEANRRSPNTFSQTEMREKWLICVRSNLEIEKSKLDLEISGIRAQAMAGELEIARQNLERRSIKSPLEGVVEEIRRHVGEWVQPGDAVVHVVRLDRLRIEGFIKASVALPGEVNGRPVQAEVELARGQRAVFTGQVTHVKSILQAGGEYRVWAEVQNRQADGHWLLRPGLEARMTIRLR</sequence>
<comment type="caution">
    <text evidence="4">The sequence shown here is derived from an EMBL/GenBank/DDBJ whole genome shotgun (WGS) entry which is preliminary data.</text>
</comment>
<dbReference type="GO" id="GO:0030313">
    <property type="term" value="C:cell envelope"/>
    <property type="evidence" value="ECO:0007669"/>
    <property type="project" value="TreeGrafter"/>
</dbReference>
<feature type="domain" description="Multidrug resistance protein MdtA-like barrel-sandwich hybrid" evidence="3">
    <location>
        <begin position="49"/>
        <end position="217"/>
    </location>
</feature>
<dbReference type="GO" id="GO:0015679">
    <property type="term" value="P:plasma membrane copper ion transport"/>
    <property type="evidence" value="ECO:0007669"/>
    <property type="project" value="TreeGrafter"/>
</dbReference>
<protein>
    <submittedName>
        <fullName evidence="4">HlyD family efflux transporter periplasmic adaptor subunit</fullName>
    </submittedName>
</protein>
<dbReference type="Gene3D" id="1.10.287.470">
    <property type="entry name" value="Helix hairpin bin"/>
    <property type="match status" value="1"/>
</dbReference>
<evidence type="ECO:0000256" key="2">
    <source>
        <dbReference type="SAM" id="SignalP"/>
    </source>
</evidence>
<dbReference type="AlphaFoldDB" id="A0A7C4L0N9"/>
<organism evidence="4">
    <name type="scientific">Bellilinea caldifistulae</name>
    <dbReference type="NCBI Taxonomy" id="360411"/>
    <lineage>
        <taxon>Bacteria</taxon>
        <taxon>Bacillati</taxon>
        <taxon>Chloroflexota</taxon>
        <taxon>Anaerolineae</taxon>
        <taxon>Anaerolineales</taxon>
        <taxon>Anaerolineaceae</taxon>
        <taxon>Bellilinea</taxon>
    </lineage>
</organism>
<dbReference type="GO" id="GO:0060003">
    <property type="term" value="P:copper ion export"/>
    <property type="evidence" value="ECO:0007669"/>
    <property type="project" value="TreeGrafter"/>
</dbReference>
<dbReference type="PANTHER" id="PTHR30097:SF4">
    <property type="entry name" value="SLR6042 PROTEIN"/>
    <property type="match status" value="1"/>
</dbReference>
<dbReference type="PRINTS" id="PR01490">
    <property type="entry name" value="RTXTOXIND"/>
</dbReference>
<evidence type="ECO:0000313" key="4">
    <source>
        <dbReference type="EMBL" id="HGS86601.1"/>
    </source>
</evidence>
<dbReference type="EMBL" id="DSXR01000040">
    <property type="protein sequence ID" value="HGS86601.1"/>
    <property type="molecule type" value="Genomic_DNA"/>
</dbReference>
<proteinExistence type="predicted"/>
<name>A0A7C4L0N9_9CHLR</name>
<feature type="chain" id="PRO_5028278741" evidence="2">
    <location>
        <begin position="23"/>
        <end position="304"/>
    </location>
</feature>
<dbReference type="InterPro" id="IPR051909">
    <property type="entry name" value="MFP_Cation_Efflux"/>
</dbReference>
<dbReference type="SUPFAM" id="SSF111369">
    <property type="entry name" value="HlyD-like secretion proteins"/>
    <property type="match status" value="1"/>
</dbReference>